<name>A0ABS7JMM2_9HELI</name>
<accession>A0ABS7JMM2</accession>
<comment type="caution">
    <text evidence="5">The sequence shown here is derived from an EMBL/GenBank/DDBJ whole genome shotgun (WGS) entry which is preliminary data.</text>
</comment>
<evidence type="ECO:0000259" key="4">
    <source>
        <dbReference type="Pfam" id="PF01420"/>
    </source>
</evidence>
<dbReference type="SUPFAM" id="SSF116734">
    <property type="entry name" value="DNA methylase specificity domain"/>
    <property type="match status" value="1"/>
</dbReference>
<keyword evidence="3" id="KW-0238">DNA-binding</keyword>
<evidence type="ECO:0000256" key="2">
    <source>
        <dbReference type="ARBA" id="ARBA00022747"/>
    </source>
</evidence>
<dbReference type="InterPro" id="IPR044946">
    <property type="entry name" value="Restrct_endonuc_typeI_TRD_sf"/>
</dbReference>
<proteinExistence type="inferred from homology"/>
<keyword evidence="5" id="KW-0255">Endonuclease</keyword>
<comment type="similarity">
    <text evidence="1">Belongs to the type-I restriction system S methylase family.</text>
</comment>
<evidence type="ECO:0000256" key="1">
    <source>
        <dbReference type="ARBA" id="ARBA00010923"/>
    </source>
</evidence>
<dbReference type="EMBL" id="JAIGYQ010000004">
    <property type="protein sequence ID" value="MBX7490624.1"/>
    <property type="molecule type" value="Genomic_DNA"/>
</dbReference>
<sequence>MGSEQCFKKYKQHKGRRKFSLSPRLAELESNFKQNGGEWREIKLGELFWVESSKKIFHANTIKIFDNQIPDSYAYVVRSARNNGIRGYVVENKEFLNPANTLTFAQDTFCVFYQEKPYFTGNNVKVLLSKFDEFNSKTGIFISAICQKVLQDFTWGVGSTQSSIQNLTISLPVYPLIQTKNTDSTFLSPHQTESISYQAESVSYHSDPSLCHSEALAEESLKNSNRDISVVSLPQYDKDYKIAFDFMESYIKELEEERIQELEAYLLVAGLKDTTLSAKEKEALHIFAKLLDSSGGGGLFLTQSQSKKSPKSLESFKDSKLLNFEDSRLSPEFSHFANSALSALATSQMPALECKWQEFKIGELFEKMELKKLNPLDTRELRVTSPDECHTIPAVVAKVGNNGVMYYVNKNDFETTSNKIVVIADGAVASGLAYYHEKEFTILHNAYAIKLKNTNETRRIGLYLAAVMQKSIFDFFSYENKPTWNKVKENSISLPVYADSKIAFDVMEDFIKSIEKAHIQSLYDFWQEKLNAYESVVRGGGIEFKLEEYLVFFKNAKAIKNKAIVWREFKIGDLFEKISARFLGKGNKFEAVSKSKTNEFCIPVVYAKFGNNGIMYWAKNGDFETYENILSIVYNGAIATGKVYAQKEKTGILAESYFIRLKNINVSFEVNLFLQCVLEKVLYPKYSRDNLATWNNKVENDSISLPVYDCQTKNTDSTFLSPHQTESSLCHSKLNSYHSEQSEESLKNSNRDILLPLNRTSDKDKDYKIAFDFMENFIKALEKESIKDVVLWGEKKLKAYRAYVKS</sequence>
<dbReference type="Gene3D" id="3.90.220.20">
    <property type="entry name" value="DNA methylase specificity domains"/>
    <property type="match status" value="2"/>
</dbReference>
<feature type="domain" description="Type I restriction modification DNA specificity" evidence="4">
    <location>
        <begin position="38"/>
        <end position="190"/>
    </location>
</feature>
<keyword evidence="6" id="KW-1185">Reference proteome</keyword>
<dbReference type="InterPro" id="IPR000055">
    <property type="entry name" value="Restrct_endonuc_typeI_TRD"/>
</dbReference>
<feature type="domain" description="Type I restriction modification DNA specificity" evidence="4">
    <location>
        <begin position="355"/>
        <end position="521"/>
    </location>
</feature>
<dbReference type="Pfam" id="PF01420">
    <property type="entry name" value="Methylase_S"/>
    <property type="match status" value="2"/>
</dbReference>
<protein>
    <submittedName>
        <fullName evidence="5">Restriction endonuclease subunit S</fullName>
    </submittedName>
</protein>
<keyword evidence="5" id="KW-0540">Nuclease</keyword>
<gene>
    <name evidence="5" type="ORF">K4G57_03965</name>
</gene>
<evidence type="ECO:0000313" key="6">
    <source>
        <dbReference type="Proteomes" id="UP000700059"/>
    </source>
</evidence>
<evidence type="ECO:0000313" key="5">
    <source>
        <dbReference type="EMBL" id="MBX7490624.1"/>
    </source>
</evidence>
<evidence type="ECO:0000256" key="3">
    <source>
        <dbReference type="ARBA" id="ARBA00023125"/>
    </source>
</evidence>
<dbReference type="GO" id="GO:0004519">
    <property type="term" value="F:endonuclease activity"/>
    <property type="evidence" value="ECO:0007669"/>
    <property type="project" value="UniProtKB-KW"/>
</dbReference>
<reference evidence="5 6" key="1">
    <citation type="submission" date="2021-08" db="EMBL/GenBank/DDBJ databases">
        <title>Helicobacter spp. isolated from feces of Anatolian Ground Squirrel (Spermophilus xanthoprymnus) in Turkey.</title>
        <authorList>
            <person name="Aydin F."/>
            <person name="Abay S."/>
            <person name="Kayman T."/>
            <person name="Karakaya E."/>
            <person name="Saticioglu I.B."/>
        </authorList>
    </citation>
    <scope>NUCLEOTIDE SEQUENCE [LARGE SCALE GENOMIC DNA]</scope>
    <source>
        <strain evidence="5 6">Faydin-H70</strain>
    </source>
</reference>
<organism evidence="5 6">
    <name type="scientific">Helicobacter turcicus</name>
    <dbReference type="NCBI Taxonomy" id="2867412"/>
    <lineage>
        <taxon>Bacteria</taxon>
        <taxon>Pseudomonadati</taxon>
        <taxon>Campylobacterota</taxon>
        <taxon>Epsilonproteobacteria</taxon>
        <taxon>Campylobacterales</taxon>
        <taxon>Helicobacteraceae</taxon>
        <taxon>Helicobacter</taxon>
    </lineage>
</organism>
<keyword evidence="5" id="KW-0378">Hydrolase</keyword>
<dbReference type="RefSeq" id="WP_221561806.1">
    <property type="nucleotide sequence ID" value="NZ_JAIGYQ010000004.1"/>
</dbReference>
<keyword evidence="2" id="KW-0680">Restriction system</keyword>
<dbReference type="Proteomes" id="UP000700059">
    <property type="component" value="Unassembled WGS sequence"/>
</dbReference>